<proteinExistence type="inferred from homology"/>
<evidence type="ECO:0000256" key="7">
    <source>
        <dbReference type="RuleBase" id="RU362063"/>
    </source>
</evidence>
<name>A0ABY7HMV6_9GAMM</name>
<dbReference type="InterPro" id="IPR013974">
    <property type="entry name" value="SAF"/>
</dbReference>
<accession>A0ABY7HMV6</accession>
<dbReference type="InterPro" id="IPR039246">
    <property type="entry name" value="Flagellar_FlgA"/>
</dbReference>
<dbReference type="InterPro" id="IPR017585">
    <property type="entry name" value="SAF_FlgA"/>
</dbReference>
<evidence type="ECO:0000256" key="1">
    <source>
        <dbReference type="ARBA" id="ARBA00004418"/>
    </source>
</evidence>
<dbReference type="CDD" id="cd11614">
    <property type="entry name" value="SAF_CpaB_FlgA_like"/>
    <property type="match status" value="1"/>
</dbReference>
<comment type="subcellular location">
    <subcellularLocation>
        <location evidence="1 7">Periplasm</location>
    </subcellularLocation>
</comment>
<keyword evidence="4 7" id="KW-0732">Signal</keyword>
<dbReference type="PANTHER" id="PTHR36307">
    <property type="entry name" value="FLAGELLA BASAL BODY P-RING FORMATION PROTEIN FLGA"/>
    <property type="match status" value="1"/>
</dbReference>
<feature type="chain" id="PRO_5045014385" description="Flagella basal body P-ring formation protein FlgA" evidence="7">
    <location>
        <begin position="17"/>
        <end position="241"/>
    </location>
</feature>
<dbReference type="Gene3D" id="2.30.30.760">
    <property type="match status" value="1"/>
</dbReference>
<feature type="domain" description="SAF" evidence="8">
    <location>
        <begin position="112"/>
        <end position="174"/>
    </location>
</feature>
<evidence type="ECO:0000256" key="6">
    <source>
        <dbReference type="ARBA" id="ARBA00025643"/>
    </source>
</evidence>
<keyword evidence="9" id="KW-0969">Cilium</keyword>
<feature type="signal peptide" evidence="7">
    <location>
        <begin position="1"/>
        <end position="16"/>
    </location>
</feature>
<keyword evidence="5 7" id="KW-0574">Periplasm</keyword>
<sequence>MALIGLPLLLGSAAHAASGDRGARRQVYAEAVRLATADLKAQAQREQWTDYRASFTVFIPNDISRNAACKTALQTAIPTAEQSSLLRMRYDIRCEDGPGWETSVTVKPTLYLAILVSTKMLPRGARLTSDDMEFKKRNIATLYGNFLTDRDSALGLTLKRRVLAQQPLSPSALEQPTLVERGQSVVLVAEQQGVSAHTLGEALQKGRRGDLIKVRNGASQKTVMARVTDVGVVTVMALPVQ</sequence>
<protein>
    <recommendedName>
        <fullName evidence="3 7">Flagella basal body P-ring formation protein FlgA</fullName>
    </recommendedName>
</protein>
<comment type="function">
    <text evidence="6 7">Involved in the assembly process of the P-ring formation. It may associate with FlgF on the rod constituting a structure essential for the P-ring assembly or may act as a modulator protein for the P-ring assembly.</text>
</comment>
<dbReference type="NCBIfam" id="TIGR03170">
    <property type="entry name" value="flgA_cterm"/>
    <property type="match status" value="1"/>
</dbReference>
<reference evidence="9" key="1">
    <citation type="submission" date="2022-12" db="EMBL/GenBank/DDBJ databases">
        <title>Complete genome sequence of an Australian strain of Rouxiella badensis DAR84756 and resolution of the R. badensis DSM100043 and R. chamberiensis DSM28324 genomes.</title>
        <authorList>
            <person name="Paul S."/>
            <person name="Anderson P.J."/>
            <person name="Maynard G."/>
            <person name="Dyall-Smith M."/>
            <person name="Kudinha T."/>
        </authorList>
    </citation>
    <scope>NUCLEOTIDE SEQUENCE</scope>
    <source>
        <strain evidence="9">DSM 28324</strain>
    </source>
</reference>
<keyword evidence="9" id="KW-0282">Flagellum</keyword>
<evidence type="ECO:0000259" key="8">
    <source>
        <dbReference type="SMART" id="SM00858"/>
    </source>
</evidence>
<keyword evidence="9" id="KW-0966">Cell projection</keyword>
<dbReference type="Gene3D" id="3.90.1210.10">
    <property type="entry name" value="Antifreeze-like/N-acetylneuraminic acid synthase C-terminal domain"/>
    <property type="match status" value="1"/>
</dbReference>
<dbReference type="PANTHER" id="PTHR36307:SF1">
    <property type="entry name" value="FLAGELLA BASAL BODY P-RING FORMATION PROTEIN FLGA"/>
    <property type="match status" value="1"/>
</dbReference>
<dbReference type="EMBL" id="CP114058">
    <property type="protein sequence ID" value="WAT00660.1"/>
    <property type="molecule type" value="Genomic_DNA"/>
</dbReference>
<evidence type="ECO:0000256" key="3">
    <source>
        <dbReference type="ARBA" id="ARBA00014754"/>
    </source>
</evidence>
<organism evidence="9 10">
    <name type="scientific">Rouxiella chamberiensis</name>
    <dbReference type="NCBI Taxonomy" id="1513468"/>
    <lineage>
        <taxon>Bacteria</taxon>
        <taxon>Pseudomonadati</taxon>
        <taxon>Pseudomonadota</taxon>
        <taxon>Gammaproteobacteria</taxon>
        <taxon>Enterobacterales</taxon>
        <taxon>Yersiniaceae</taxon>
        <taxon>Rouxiella</taxon>
    </lineage>
</organism>
<keyword evidence="10" id="KW-1185">Reference proteome</keyword>
<dbReference type="SMART" id="SM00858">
    <property type="entry name" value="SAF"/>
    <property type="match status" value="1"/>
</dbReference>
<evidence type="ECO:0000256" key="4">
    <source>
        <dbReference type="ARBA" id="ARBA00022729"/>
    </source>
</evidence>
<comment type="similarity">
    <text evidence="2 7">Belongs to the FlgA family.</text>
</comment>
<evidence type="ECO:0000256" key="5">
    <source>
        <dbReference type="ARBA" id="ARBA00022764"/>
    </source>
</evidence>
<evidence type="ECO:0000256" key="2">
    <source>
        <dbReference type="ARBA" id="ARBA00010474"/>
    </source>
</evidence>
<dbReference type="Proteomes" id="UP001164712">
    <property type="component" value="Chromosome"/>
</dbReference>
<dbReference type="RefSeq" id="WP_045048936.1">
    <property type="nucleotide sequence ID" value="NZ_CP114058.1"/>
</dbReference>
<evidence type="ECO:0000313" key="9">
    <source>
        <dbReference type="EMBL" id="WAT00660.1"/>
    </source>
</evidence>
<keyword evidence="7" id="KW-1005">Bacterial flagellum biogenesis</keyword>
<evidence type="ECO:0000313" key="10">
    <source>
        <dbReference type="Proteomes" id="UP001164712"/>
    </source>
</evidence>
<gene>
    <name evidence="9" type="primary">flgA</name>
    <name evidence="9" type="ORF">O1V66_17610</name>
</gene>
<dbReference type="Pfam" id="PF13144">
    <property type="entry name" value="ChapFlgA"/>
    <property type="match status" value="1"/>
</dbReference>